<accession>W6Q347</accession>
<reference evidence="1" key="1">
    <citation type="journal article" date="2014" name="Nat. Commun.">
        <title>Multiple recent horizontal transfers of a large genomic region in cheese making fungi.</title>
        <authorList>
            <person name="Cheeseman K."/>
            <person name="Ropars J."/>
            <person name="Renault P."/>
            <person name="Dupont J."/>
            <person name="Gouzy J."/>
            <person name="Branca A."/>
            <person name="Abraham A.L."/>
            <person name="Ceppi M."/>
            <person name="Conseiller E."/>
            <person name="Debuchy R."/>
            <person name="Malagnac F."/>
            <person name="Goarin A."/>
            <person name="Silar P."/>
            <person name="Lacoste S."/>
            <person name="Sallet E."/>
            <person name="Bensimon A."/>
            <person name="Giraud T."/>
            <person name="Brygoo Y."/>
        </authorList>
    </citation>
    <scope>NUCLEOTIDE SEQUENCE [LARGE SCALE GENOMIC DNA]</scope>
    <source>
        <strain evidence="1">FM164</strain>
    </source>
</reference>
<keyword evidence="2" id="KW-1185">Reference proteome</keyword>
<protein>
    <submittedName>
        <fullName evidence="1">Genomic scaffold, ProqFM164S02</fullName>
    </submittedName>
</protein>
<evidence type="ECO:0000313" key="1">
    <source>
        <dbReference type="EMBL" id="CDM30396.1"/>
    </source>
</evidence>
<dbReference type="Proteomes" id="UP000030686">
    <property type="component" value="Unassembled WGS sequence"/>
</dbReference>
<proteinExistence type="predicted"/>
<evidence type="ECO:0000313" key="2">
    <source>
        <dbReference type="Proteomes" id="UP000030686"/>
    </source>
</evidence>
<dbReference type="AlphaFoldDB" id="W6Q347"/>
<gene>
    <name evidence="1" type="ORF">PROQFM164_S02g000545</name>
</gene>
<dbReference type="EMBL" id="HG792016">
    <property type="protein sequence ID" value="CDM30396.1"/>
    <property type="molecule type" value="Genomic_DNA"/>
</dbReference>
<organism evidence="1 2">
    <name type="scientific">Penicillium roqueforti (strain FM164)</name>
    <dbReference type="NCBI Taxonomy" id="1365484"/>
    <lineage>
        <taxon>Eukaryota</taxon>
        <taxon>Fungi</taxon>
        <taxon>Dikarya</taxon>
        <taxon>Ascomycota</taxon>
        <taxon>Pezizomycotina</taxon>
        <taxon>Eurotiomycetes</taxon>
        <taxon>Eurotiomycetidae</taxon>
        <taxon>Eurotiales</taxon>
        <taxon>Aspergillaceae</taxon>
        <taxon>Penicillium</taxon>
    </lineage>
</organism>
<name>W6Q347_PENRF</name>
<sequence length="50" mass="5285">MYLSVSGDQCSSSQNKQNNLQKLATRGTVCTMIGHAPQPGASQGYSPDLN</sequence>